<feature type="domain" description="ABC3 transporter permease C-terminal" evidence="8">
    <location>
        <begin position="260"/>
        <end position="376"/>
    </location>
</feature>
<organism evidence="10 11">
    <name type="scientific">Desulfosporosinus lacus DSM 15449</name>
    <dbReference type="NCBI Taxonomy" id="1121420"/>
    <lineage>
        <taxon>Bacteria</taxon>
        <taxon>Bacillati</taxon>
        <taxon>Bacillota</taxon>
        <taxon>Clostridia</taxon>
        <taxon>Eubacteriales</taxon>
        <taxon>Desulfitobacteriaceae</taxon>
        <taxon>Desulfosporosinus</taxon>
    </lineage>
</organism>
<dbReference type="GO" id="GO:0005886">
    <property type="term" value="C:plasma membrane"/>
    <property type="evidence" value="ECO:0007669"/>
    <property type="project" value="UniProtKB-SubCell"/>
</dbReference>
<evidence type="ECO:0000256" key="3">
    <source>
        <dbReference type="ARBA" id="ARBA00022692"/>
    </source>
</evidence>
<dbReference type="AlphaFoldDB" id="A0A1M5ZHY3"/>
<dbReference type="InterPro" id="IPR003838">
    <property type="entry name" value="ABC3_permease_C"/>
</dbReference>
<evidence type="ECO:0000256" key="2">
    <source>
        <dbReference type="ARBA" id="ARBA00022475"/>
    </source>
</evidence>
<gene>
    <name evidence="10" type="ORF">SAMN02746098_03284</name>
</gene>
<keyword evidence="2" id="KW-1003">Cell membrane</keyword>
<evidence type="ECO:0000256" key="6">
    <source>
        <dbReference type="ARBA" id="ARBA00038076"/>
    </source>
</evidence>
<dbReference type="Proteomes" id="UP000183954">
    <property type="component" value="Unassembled WGS sequence"/>
</dbReference>
<evidence type="ECO:0000313" key="10">
    <source>
        <dbReference type="EMBL" id="SHI23917.1"/>
    </source>
</evidence>
<dbReference type="EMBL" id="FQXJ01000012">
    <property type="protein sequence ID" value="SHI23917.1"/>
    <property type="molecule type" value="Genomic_DNA"/>
</dbReference>
<dbReference type="Pfam" id="PF02687">
    <property type="entry name" value="FtsX"/>
    <property type="match status" value="1"/>
</dbReference>
<keyword evidence="11" id="KW-1185">Reference proteome</keyword>
<evidence type="ECO:0000259" key="9">
    <source>
        <dbReference type="Pfam" id="PF12704"/>
    </source>
</evidence>
<evidence type="ECO:0000313" key="11">
    <source>
        <dbReference type="Proteomes" id="UP000183954"/>
    </source>
</evidence>
<dbReference type="PANTHER" id="PTHR30572">
    <property type="entry name" value="MEMBRANE COMPONENT OF TRANSPORTER-RELATED"/>
    <property type="match status" value="1"/>
</dbReference>
<keyword evidence="4 7" id="KW-1133">Transmembrane helix</keyword>
<feature type="domain" description="MacB-like periplasmic core" evidence="9">
    <location>
        <begin position="18"/>
        <end position="220"/>
    </location>
</feature>
<dbReference type="STRING" id="1121420.SAMN02746098_03284"/>
<comment type="similarity">
    <text evidence="6">Belongs to the ABC-4 integral membrane protein family.</text>
</comment>
<sequence length="383" mass="41545">MTLTDIAIQNLRRRKGKTFFLMLTFILVVGITVTLNSLAKGMRDDLQKSLTHYGANVVITPKSEHFTLSYGGLSVPGVNYEIKHLDYDSLAKLNNTPALMLNGIAPKIIGSATGDSVTGEINRYLIIGVDFPTELKMKPWWSINGQLPSEQEIIIGSYLAQTENLAMGNALELNQKSYPIVGIMQETGGSEDSGVFTNFNTARSITGIDSWSMIELNTAQPTKAVTLLSELLPEAKVSEISQLVQGAKESVDRFSSFSLITSILLGIIGVLIVFVTTLGNINDRATEIGIFRAIGFRRQHIFSILIREISLVSLCGGVLGYFIGILTPTLLAPIAFQKTVSFEFHPFIALTAISASVIIGVASILIPARRAVQLDPLEALSAI</sequence>
<evidence type="ECO:0000256" key="5">
    <source>
        <dbReference type="ARBA" id="ARBA00023136"/>
    </source>
</evidence>
<evidence type="ECO:0000256" key="7">
    <source>
        <dbReference type="SAM" id="Phobius"/>
    </source>
</evidence>
<dbReference type="InterPro" id="IPR025857">
    <property type="entry name" value="MacB_PCD"/>
</dbReference>
<dbReference type="Pfam" id="PF12704">
    <property type="entry name" value="MacB_PCD"/>
    <property type="match status" value="1"/>
</dbReference>
<comment type="subcellular location">
    <subcellularLocation>
        <location evidence="1">Cell membrane</location>
        <topology evidence="1">Multi-pass membrane protein</topology>
    </subcellularLocation>
</comment>
<evidence type="ECO:0000256" key="1">
    <source>
        <dbReference type="ARBA" id="ARBA00004651"/>
    </source>
</evidence>
<keyword evidence="5 7" id="KW-0472">Membrane</keyword>
<protein>
    <submittedName>
        <fullName evidence="10">Putative ABC transport system permease protein</fullName>
    </submittedName>
</protein>
<name>A0A1M5ZHY3_9FIRM</name>
<proteinExistence type="inferred from homology"/>
<feature type="transmembrane region" description="Helical" evidence="7">
    <location>
        <begin position="257"/>
        <end position="281"/>
    </location>
</feature>
<evidence type="ECO:0000256" key="4">
    <source>
        <dbReference type="ARBA" id="ARBA00022989"/>
    </source>
</evidence>
<keyword evidence="3 7" id="KW-0812">Transmembrane</keyword>
<dbReference type="OrthoDB" id="239678at2"/>
<dbReference type="PANTHER" id="PTHR30572:SF4">
    <property type="entry name" value="ABC TRANSPORTER PERMEASE YTRF"/>
    <property type="match status" value="1"/>
</dbReference>
<dbReference type="InterPro" id="IPR050250">
    <property type="entry name" value="Macrolide_Exporter_MacB"/>
</dbReference>
<feature type="transmembrane region" description="Helical" evidence="7">
    <location>
        <begin position="19"/>
        <end position="39"/>
    </location>
</feature>
<evidence type="ECO:0000259" key="8">
    <source>
        <dbReference type="Pfam" id="PF02687"/>
    </source>
</evidence>
<reference evidence="11" key="1">
    <citation type="submission" date="2016-11" db="EMBL/GenBank/DDBJ databases">
        <authorList>
            <person name="Varghese N."/>
            <person name="Submissions S."/>
        </authorList>
    </citation>
    <scope>NUCLEOTIDE SEQUENCE [LARGE SCALE GENOMIC DNA]</scope>
    <source>
        <strain evidence="11">DSM 15449</strain>
    </source>
</reference>
<dbReference type="GO" id="GO:0022857">
    <property type="term" value="F:transmembrane transporter activity"/>
    <property type="evidence" value="ECO:0007669"/>
    <property type="project" value="TreeGrafter"/>
</dbReference>
<dbReference type="RefSeq" id="WP_073030796.1">
    <property type="nucleotide sequence ID" value="NZ_FQXJ01000012.1"/>
</dbReference>
<accession>A0A1M5ZHY3</accession>
<feature type="transmembrane region" description="Helical" evidence="7">
    <location>
        <begin position="344"/>
        <end position="366"/>
    </location>
</feature>
<feature type="transmembrane region" description="Helical" evidence="7">
    <location>
        <begin position="301"/>
        <end position="324"/>
    </location>
</feature>